<dbReference type="CDD" id="cd04794">
    <property type="entry name" value="euk_LANCL"/>
    <property type="match status" value="1"/>
</dbReference>
<name>A0A8S1R811_9CILI</name>
<proteinExistence type="predicted"/>
<dbReference type="Pfam" id="PF05147">
    <property type="entry name" value="LANC_like"/>
    <property type="match status" value="1"/>
</dbReference>
<feature type="binding site" evidence="1">
    <location>
        <position position="357"/>
    </location>
    <ligand>
        <name>Zn(2+)</name>
        <dbReference type="ChEBI" id="CHEBI:29105"/>
    </ligand>
</feature>
<dbReference type="PANTHER" id="PTHR12736">
    <property type="entry name" value="LANC-LIKE PROTEIN"/>
    <property type="match status" value="1"/>
</dbReference>
<dbReference type="OrthoDB" id="10257263at2759"/>
<keyword evidence="3" id="KW-1185">Reference proteome</keyword>
<accession>A0A8S1R811</accession>
<comment type="caution">
    <text evidence="2">The sequence shown here is derived from an EMBL/GenBank/DDBJ whole genome shotgun (WGS) entry which is preliminary data.</text>
</comment>
<dbReference type="InterPro" id="IPR007822">
    <property type="entry name" value="LANC-like"/>
</dbReference>
<dbReference type="GO" id="GO:0046872">
    <property type="term" value="F:metal ion binding"/>
    <property type="evidence" value="ECO:0007669"/>
    <property type="project" value="UniProtKB-KW"/>
</dbReference>
<feature type="binding site" evidence="1">
    <location>
        <position position="358"/>
    </location>
    <ligand>
        <name>Zn(2+)</name>
        <dbReference type="ChEBI" id="CHEBI:29105"/>
    </ligand>
</feature>
<dbReference type="GO" id="GO:0005886">
    <property type="term" value="C:plasma membrane"/>
    <property type="evidence" value="ECO:0007669"/>
    <property type="project" value="TreeGrafter"/>
</dbReference>
<sequence>MQGTLRETQIHLTNPLPEENLIQNVFESLVREFKEFRANVPIGCITNKCSSKQKEQQDLSMFCGAGGYLYLYLRIYEFVQTLPEELQFFCTSGLSDSELPEFYNPQIYLDLAEQQFDAMKIQFKKERNISFLMSNSATYLLGADLYFIKKDKENFSKCIAQVLSIFANIMANPHYFQQELLYGIPGYLYMFLWINKRYSKEEGSYQLDLRSHIFNLCKVIVGNCGQGIMKCKFYDQTYFGGAHGILGVIQILLLSYEQGKDYFHLKDEKFTLKMLESISLTLDYLLKIYYKEGNIPPSAEDLFSTELYQFCHGIPGAITPFLKAYEIFNKKDYLNGAIHMSETLYKYGMIKKGYGICHGIPGNSYGFMQIYNLTKNEKLQKYAYQFLQYKQNPHVFNEVKNFQFYDRFVVGMSDNPFSLMLGSVGDMCAMMDFINYKRMPGYEI</sequence>
<evidence type="ECO:0000256" key="1">
    <source>
        <dbReference type="PIRSR" id="PIRSR607822-1"/>
    </source>
</evidence>
<dbReference type="EMBL" id="CAJJDN010000144">
    <property type="protein sequence ID" value="CAD8123295.1"/>
    <property type="molecule type" value="Genomic_DNA"/>
</dbReference>
<feature type="binding site" evidence="1">
    <location>
        <position position="311"/>
    </location>
    <ligand>
        <name>Zn(2+)</name>
        <dbReference type="ChEBI" id="CHEBI:29105"/>
    </ligand>
</feature>
<dbReference type="AlphaFoldDB" id="A0A8S1R811"/>
<protein>
    <recommendedName>
        <fullName evidence="4">Lanthionine synthetase C-like protein</fullName>
    </recommendedName>
</protein>
<dbReference type="SMART" id="SM01260">
    <property type="entry name" value="LANC_like"/>
    <property type="match status" value="1"/>
</dbReference>
<dbReference type="PANTHER" id="PTHR12736:SF7">
    <property type="entry name" value="LANC-LIKE PROTEIN 3"/>
    <property type="match status" value="1"/>
</dbReference>
<keyword evidence="1" id="KW-0862">Zinc</keyword>
<evidence type="ECO:0008006" key="4">
    <source>
        <dbReference type="Google" id="ProtNLM"/>
    </source>
</evidence>
<dbReference type="Proteomes" id="UP000692954">
    <property type="component" value="Unassembled WGS sequence"/>
</dbReference>
<organism evidence="2 3">
    <name type="scientific">Paramecium sonneborni</name>
    <dbReference type="NCBI Taxonomy" id="65129"/>
    <lineage>
        <taxon>Eukaryota</taxon>
        <taxon>Sar</taxon>
        <taxon>Alveolata</taxon>
        <taxon>Ciliophora</taxon>
        <taxon>Intramacronucleata</taxon>
        <taxon>Oligohymenophorea</taxon>
        <taxon>Peniculida</taxon>
        <taxon>Parameciidae</taxon>
        <taxon>Paramecium</taxon>
    </lineage>
</organism>
<evidence type="ECO:0000313" key="3">
    <source>
        <dbReference type="Proteomes" id="UP000692954"/>
    </source>
</evidence>
<dbReference type="GO" id="GO:0031179">
    <property type="term" value="P:peptide modification"/>
    <property type="evidence" value="ECO:0007669"/>
    <property type="project" value="InterPro"/>
</dbReference>
<evidence type="ECO:0000313" key="2">
    <source>
        <dbReference type="EMBL" id="CAD8123295.1"/>
    </source>
</evidence>
<gene>
    <name evidence="2" type="ORF">PSON_ATCC_30995.1.T1440005</name>
</gene>
<reference evidence="2" key="1">
    <citation type="submission" date="2021-01" db="EMBL/GenBank/DDBJ databases">
        <authorList>
            <consortium name="Genoscope - CEA"/>
            <person name="William W."/>
        </authorList>
    </citation>
    <scope>NUCLEOTIDE SEQUENCE</scope>
</reference>
<keyword evidence="1" id="KW-0479">Metal-binding</keyword>